<dbReference type="Proteomes" id="UP001057402">
    <property type="component" value="Chromosome 3"/>
</dbReference>
<proteinExistence type="predicted"/>
<comment type="caution">
    <text evidence="1">The sequence shown here is derived from an EMBL/GenBank/DDBJ whole genome shotgun (WGS) entry which is preliminary data.</text>
</comment>
<keyword evidence="2" id="KW-1185">Reference proteome</keyword>
<accession>A0ACB9RXU7</accession>
<evidence type="ECO:0000313" key="2">
    <source>
        <dbReference type="Proteomes" id="UP001057402"/>
    </source>
</evidence>
<organism evidence="1 2">
    <name type="scientific">Melastoma candidum</name>
    <dbReference type="NCBI Taxonomy" id="119954"/>
    <lineage>
        <taxon>Eukaryota</taxon>
        <taxon>Viridiplantae</taxon>
        <taxon>Streptophyta</taxon>
        <taxon>Embryophyta</taxon>
        <taxon>Tracheophyta</taxon>
        <taxon>Spermatophyta</taxon>
        <taxon>Magnoliopsida</taxon>
        <taxon>eudicotyledons</taxon>
        <taxon>Gunneridae</taxon>
        <taxon>Pentapetalae</taxon>
        <taxon>rosids</taxon>
        <taxon>malvids</taxon>
        <taxon>Myrtales</taxon>
        <taxon>Melastomataceae</taxon>
        <taxon>Melastomatoideae</taxon>
        <taxon>Melastomateae</taxon>
        <taxon>Melastoma</taxon>
    </lineage>
</organism>
<protein>
    <submittedName>
        <fullName evidence="1">Uncharacterized protein</fullName>
    </submittedName>
</protein>
<reference evidence="2" key="1">
    <citation type="journal article" date="2023" name="Front. Plant Sci.">
        <title>Chromosomal-level genome assembly of Melastoma candidum provides insights into trichome evolution.</title>
        <authorList>
            <person name="Zhong Y."/>
            <person name="Wu W."/>
            <person name="Sun C."/>
            <person name="Zou P."/>
            <person name="Liu Y."/>
            <person name="Dai S."/>
            <person name="Zhou R."/>
        </authorList>
    </citation>
    <scope>NUCLEOTIDE SEQUENCE [LARGE SCALE GENOMIC DNA]</scope>
</reference>
<evidence type="ECO:0000313" key="1">
    <source>
        <dbReference type="EMBL" id="KAI4384031.1"/>
    </source>
</evidence>
<gene>
    <name evidence="1" type="ORF">MLD38_009803</name>
</gene>
<sequence length="105" mass="12226">MVPELIRRLRNIHCQGRVVKKKEQVDRLGGRGKFWFQDETAKAKQSIIMKSLNKFCFLPSVLAHLFRLHLGGKRNQNQTLYMWKFVLEATTSTNFLCIMGASEEL</sequence>
<name>A0ACB9RXU7_9MYRT</name>
<dbReference type="EMBL" id="CM042882">
    <property type="protein sequence ID" value="KAI4384031.1"/>
    <property type="molecule type" value="Genomic_DNA"/>
</dbReference>